<feature type="signal peptide" evidence="3">
    <location>
        <begin position="1"/>
        <end position="15"/>
    </location>
</feature>
<dbReference type="InterPro" id="IPR006179">
    <property type="entry name" value="5_nucleotidase/apyrase"/>
</dbReference>
<dbReference type="PANTHER" id="PTHR11575:SF22">
    <property type="entry name" value="ADL392WP"/>
    <property type="match status" value="1"/>
</dbReference>
<keyword evidence="3" id="KW-0732">Signal</keyword>
<feature type="region of interest" description="Disordered" evidence="2">
    <location>
        <begin position="601"/>
        <end position="650"/>
    </location>
</feature>
<feature type="region of interest" description="Disordered" evidence="2">
    <location>
        <begin position="138"/>
        <end position="197"/>
    </location>
</feature>
<dbReference type="Proteomes" id="UP000614334">
    <property type="component" value="Unassembled WGS sequence"/>
</dbReference>
<keyword evidence="1" id="KW-0175">Coiled coil</keyword>
<accession>A0A8H7M2G2</accession>
<sequence length="650" mass="69848">MKAVLVGILVGLATASPVSLHQDPWDPTIKLPSPTQQLVWGDVNVLHTTDIHGWISGHSKDVYPEKSWSGNFGDFYSFVTHMRQKAMTKKSDLLLIDTGDRRIGHGLTDHIFDPKKANGQDASLLYYDMGYDLVVPGNRLDVPDSPDANKDPGRKSNSLASAPTAAKDPLPDFWKQGWTTKSGRGGTPPFQTRRPLSLLTSAKVERLAAQVRRPVPRNLWSQDSAAGPAGGPGSTLTTQNQSAILIERDNMDTLATTEQPTGNGGIKYNPSKDGESNDNQGNLEPKPEPEPKPKPQGNGNGNGNGKGKQVAFKTRHARGAGCGAGTKNFTVAEQWQFCSVLRNILPCSKLGWKQAAKVYNQLVPKTHQRTVESLEGKYTKLLWMKKPTGKGVASKLHKEALAIEDLLHAQEEARAIDNPWSASKDNEALCETLSDKELLPPPGFAAIPACPLPANPAPAAPPPLASAPLSSPAKNLTKDLLPEVQEPLQKRCKTAQLTAERIMSILTRKELVDNGHDSAAGLACLEVFNRNCTIKRLKQDLSEAQERCHQLERQINQVTLVLTLSGIALPLAAAHAPANSTAAQTLAKMLASFLPVPVPPTADPLPTTPSVTAANSNNADTLDDPPRPLVATSSGLSANNKDIIPSHPSN</sequence>
<dbReference type="InterPro" id="IPR029052">
    <property type="entry name" value="Metallo-depent_PP-like"/>
</dbReference>
<dbReference type="PANTHER" id="PTHR11575">
    <property type="entry name" value="5'-NUCLEOTIDASE-RELATED"/>
    <property type="match status" value="1"/>
</dbReference>
<dbReference type="GO" id="GO:0009166">
    <property type="term" value="P:nucleotide catabolic process"/>
    <property type="evidence" value="ECO:0007669"/>
    <property type="project" value="InterPro"/>
</dbReference>
<feature type="chain" id="PRO_5035003460" evidence="3">
    <location>
        <begin position="16"/>
        <end position="650"/>
    </location>
</feature>
<dbReference type="GO" id="GO:0016787">
    <property type="term" value="F:hydrolase activity"/>
    <property type="evidence" value="ECO:0007669"/>
    <property type="project" value="InterPro"/>
</dbReference>
<dbReference type="SUPFAM" id="SSF56300">
    <property type="entry name" value="Metallo-dependent phosphatases"/>
    <property type="match status" value="1"/>
</dbReference>
<feature type="compositionally biased region" description="Polar residues" evidence="2">
    <location>
        <begin position="631"/>
        <end position="640"/>
    </location>
</feature>
<proteinExistence type="predicted"/>
<comment type="caution">
    <text evidence="4">The sequence shown here is derived from an EMBL/GenBank/DDBJ whole genome shotgun (WGS) entry which is preliminary data.</text>
</comment>
<dbReference type="EMBL" id="JACYCF010000032">
    <property type="protein sequence ID" value="KAF8748952.1"/>
    <property type="molecule type" value="Genomic_DNA"/>
</dbReference>
<name>A0A8H7M2G2_9AGAM</name>
<protein>
    <submittedName>
        <fullName evidence="4">Ser thr protein phosphatase</fullName>
    </submittedName>
</protein>
<feature type="compositionally biased region" description="Polar residues" evidence="2">
    <location>
        <begin position="610"/>
        <end position="620"/>
    </location>
</feature>
<evidence type="ECO:0000256" key="1">
    <source>
        <dbReference type="SAM" id="Coils"/>
    </source>
</evidence>
<evidence type="ECO:0000313" key="4">
    <source>
        <dbReference type="EMBL" id="KAF8748952.1"/>
    </source>
</evidence>
<reference evidence="4" key="1">
    <citation type="submission" date="2020-09" db="EMBL/GenBank/DDBJ databases">
        <title>Comparative genome analyses of four rice-infecting Rhizoctonia solani isolates reveal extensive enrichment of homogalacturonan modification genes.</title>
        <authorList>
            <person name="Lee D.-Y."/>
            <person name="Jeon J."/>
            <person name="Kim K.-T."/>
            <person name="Cheong K."/>
            <person name="Song H."/>
            <person name="Choi G."/>
            <person name="Ko J."/>
            <person name="Opiyo S.O."/>
            <person name="Zuo S."/>
            <person name="Madhav S."/>
            <person name="Lee Y.-H."/>
            <person name="Wang G.-L."/>
        </authorList>
    </citation>
    <scope>NUCLEOTIDE SEQUENCE</scope>
    <source>
        <strain evidence="4">AG1-IA B2</strain>
    </source>
</reference>
<feature type="coiled-coil region" evidence="1">
    <location>
        <begin position="534"/>
        <end position="561"/>
    </location>
</feature>
<evidence type="ECO:0000256" key="3">
    <source>
        <dbReference type="SAM" id="SignalP"/>
    </source>
</evidence>
<feature type="region of interest" description="Disordered" evidence="2">
    <location>
        <begin position="253"/>
        <end position="310"/>
    </location>
</feature>
<evidence type="ECO:0000256" key="2">
    <source>
        <dbReference type="SAM" id="MobiDB-lite"/>
    </source>
</evidence>
<organism evidence="4 5">
    <name type="scientific">Rhizoctonia solani</name>
    <dbReference type="NCBI Taxonomy" id="456999"/>
    <lineage>
        <taxon>Eukaryota</taxon>
        <taxon>Fungi</taxon>
        <taxon>Dikarya</taxon>
        <taxon>Basidiomycota</taxon>
        <taxon>Agaricomycotina</taxon>
        <taxon>Agaricomycetes</taxon>
        <taxon>Cantharellales</taxon>
        <taxon>Ceratobasidiaceae</taxon>
        <taxon>Rhizoctonia</taxon>
    </lineage>
</organism>
<dbReference type="Gene3D" id="3.60.21.10">
    <property type="match status" value="1"/>
</dbReference>
<gene>
    <name evidence="4" type="ORF">RHS01_10478</name>
</gene>
<dbReference type="GO" id="GO:0005829">
    <property type="term" value="C:cytosol"/>
    <property type="evidence" value="ECO:0007669"/>
    <property type="project" value="TreeGrafter"/>
</dbReference>
<dbReference type="AlphaFoldDB" id="A0A8H7M2G2"/>
<evidence type="ECO:0000313" key="5">
    <source>
        <dbReference type="Proteomes" id="UP000614334"/>
    </source>
</evidence>
<feature type="region of interest" description="Disordered" evidence="2">
    <location>
        <begin position="215"/>
        <end position="237"/>
    </location>
</feature>